<reference evidence="2 3" key="1">
    <citation type="submission" date="2015-04" db="EMBL/GenBank/DDBJ databases">
        <title>Whole genome shotgun sequence of Flavihumibacter petaseus NBRC 106054.</title>
        <authorList>
            <person name="Miyazawa S."/>
            <person name="Hosoyama A."/>
            <person name="Hashimoto M."/>
            <person name="Noguchi M."/>
            <person name="Tsuchikane K."/>
            <person name="Ohji S."/>
            <person name="Yamazoe A."/>
            <person name="Ichikawa N."/>
            <person name="Kimura A."/>
            <person name="Fujita N."/>
        </authorList>
    </citation>
    <scope>NUCLEOTIDE SEQUENCE [LARGE SCALE GENOMIC DNA]</scope>
    <source>
        <strain evidence="2 3">NBRC 106054</strain>
    </source>
</reference>
<evidence type="ECO:0000256" key="1">
    <source>
        <dbReference type="SAM" id="SignalP"/>
    </source>
</evidence>
<keyword evidence="3" id="KW-1185">Reference proteome</keyword>
<protein>
    <submittedName>
        <fullName evidence="2">Uncharacterized protein</fullName>
    </submittedName>
</protein>
<dbReference type="AlphaFoldDB" id="A0A0E9N5L6"/>
<evidence type="ECO:0000313" key="2">
    <source>
        <dbReference type="EMBL" id="GAO45098.1"/>
    </source>
</evidence>
<feature type="chain" id="PRO_5002430428" evidence="1">
    <location>
        <begin position="21"/>
        <end position="132"/>
    </location>
</feature>
<sequence>MKRIFTLLFTIFFLITAATAQQPRPGERVEALKIAYLTKKLNLTTDEAQRFWPVYNAYMAELKKVRIEGRSMDELEKDEKVLAVRKKYYNDFSKALNPEKANQFFRYEKEFYGFVAKELQDRKDNRQHKQQD</sequence>
<dbReference type="EMBL" id="BBWV01000004">
    <property type="protein sequence ID" value="GAO45098.1"/>
    <property type="molecule type" value="Genomic_DNA"/>
</dbReference>
<comment type="caution">
    <text evidence="2">The sequence shown here is derived from an EMBL/GenBank/DDBJ whole genome shotgun (WGS) entry which is preliminary data.</text>
</comment>
<keyword evidence="1" id="KW-0732">Signal</keyword>
<dbReference type="STRING" id="1220578.FPE01S_04_03410"/>
<name>A0A0E9N5L6_9BACT</name>
<proteinExistence type="predicted"/>
<dbReference type="OrthoDB" id="675330at2"/>
<dbReference type="RefSeq" id="WP_052956074.1">
    <property type="nucleotide sequence ID" value="NZ_BBWV01000004.1"/>
</dbReference>
<organism evidence="2 3">
    <name type="scientific">Flavihumibacter petaseus NBRC 106054</name>
    <dbReference type="NCBI Taxonomy" id="1220578"/>
    <lineage>
        <taxon>Bacteria</taxon>
        <taxon>Pseudomonadati</taxon>
        <taxon>Bacteroidota</taxon>
        <taxon>Chitinophagia</taxon>
        <taxon>Chitinophagales</taxon>
        <taxon>Chitinophagaceae</taxon>
        <taxon>Flavihumibacter</taxon>
    </lineage>
</organism>
<feature type="signal peptide" evidence="1">
    <location>
        <begin position="1"/>
        <end position="20"/>
    </location>
</feature>
<gene>
    <name evidence="2" type="ORF">FPE01S_04_03410</name>
</gene>
<accession>A0A0E9N5L6</accession>
<dbReference type="Proteomes" id="UP000033121">
    <property type="component" value="Unassembled WGS sequence"/>
</dbReference>
<evidence type="ECO:0000313" key="3">
    <source>
        <dbReference type="Proteomes" id="UP000033121"/>
    </source>
</evidence>